<feature type="binding site" evidence="5">
    <location>
        <position position="363"/>
    </location>
    <ligand>
        <name>substrate</name>
    </ligand>
</feature>
<feature type="active site" description="Proton donor" evidence="7">
    <location>
        <position position="362"/>
    </location>
</feature>
<dbReference type="EC" id="4.1.1.20" evidence="5 6"/>
<proteinExistence type="inferred from homology"/>
<feature type="domain" description="Orn/DAP/Arg decarboxylase 2 C-terminal" evidence="9">
    <location>
        <begin position="34"/>
        <end position="389"/>
    </location>
</feature>
<dbReference type="CDD" id="cd06828">
    <property type="entry name" value="PLPDE_III_DapDC"/>
    <property type="match status" value="1"/>
</dbReference>
<gene>
    <name evidence="5" type="primary">lysA</name>
    <name evidence="11" type="ORF">BLM47_08570</name>
</gene>
<evidence type="ECO:0000256" key="5">
    <source>
        <dbReference type="HAMAP-Rule" id="MF_02120"/>
    </source>
</evidence>
<comment type="subunit">
    <text evidence="5">Homodimer.</text>
</comment>
<evidence type="ECO:0000256" key="6">
    <source>
        <dbReference type="NCBIfam" id="TIGR01048"/>
    </source>
</evidence>
<dbReference type="UniPathway" id="UPA00034">
    <property type="reaction ID" value="UER00027"/>
</dbReference>
<dbReference type="GO" id="GO:0008836">
    <property type="term" value="F:diaminopimelate decarboxylase activity"/>
    <property type="evidence" value="ECO:0007669"/>
    <property type="project" value="UniProtKB-UniRule"/>
</dbReference>
<dbReference type="Pfam" id="PF02784">
    <property type="entry name" value="Orn_Arg_deC_N"/>
    <property type="match status" value="1"/>
</dbReference>
<evidence type="ECO:0000259" key="9">
    <source>
        <dbReference type="Pfam" id="PF00278"/>
    </source>
</evidence>
<dbReference type="InterPro" id="IPR022643">
    <property type="entry name" value="De-COase2_C"/>
</dbReference>
<evidence type="ECO:0000256" key="1">
    <source>
        <dbReference type="ARBA" id="ARBA00001933"/>
    </source>
</evidence>
<dbReference type="AlphaFoldDB" id="A0A2A6DZG2"/>
<dbReference type="PANTHER" id="PTHR43727:SF2">
    <property type="entry name" value="GROUP IV DECARBOXYLASE"/>
    <property type="match status" value="1"/>
</dbReference>
<dbReference type="Pfam" id="PF00278">
    <property type="entry name" value="Orn_DAP_Arg_deC"/>
    <property type="match status" value="1"/>
</dbReference>
<evidence type="ECO:0000259" key="10">
    <source>
        <dbReference type="Pfam" id="PF02784"/>
    </source>
</evidence>
<dbReference type="GO" id="GO:0009089">
    <property type="term" value="P:lysine biosynthetic process via diaminopimelate"/>
    <property type="evidence" value="ECO:0007669"/>
    <property type="project" value="UniProtKB-UniRule"/>
</dbReference>
<keyword evidence="5 8" id="KW-0457">Lysine biosynthesis</keyword>
<dbReference type="InterPro" id="IPR000183">
    <property type="entry name" value="Orn/DAP/Arg_de-COase"/>
</dbReference>
<dbReference type="PRINTS" id="PR01179">
    <property type="entry name" value="ODADCRBXLASE"/>
</dbReference>
<feature type="domain" description="Orn/DAP/Arg decarboxylase 2 N-terminal" evidence="10">
    <location>
        <begin position="40"/>
        <end position="297"/>
    </location>
</feature>
<evidence type="ECO:0000256" key="8">
    <source>
        <dbReference type="RuleBase" id="RU003738"/>
    </source>
</evidence>
<protein>
    <recommendedName>
        <fullName evidence="5 6">Diaminopimelate decarboxylase</fullName>
        <shortName evidence="5">DAP decarboxylase</shortName>
        <shortName evidence="5">DAPDC</shortName>
        <ecNumber evidence="5 6">4.1.1.20</ecNumber>
    </recommendedName>
</protein>
<dbReference type="InterPro" id="IPR002986">
    <property type="entry name" value="DAP_deCOOHase_LysA"/>
</dbReference>
<sequence>MRLRGTSRINERGHLEIGGCDVTELARVYGTPLYIYDEALIRQKCREFVDAFRSSGVPFQVAYASKAFCTMAMCRVVAEEGLSLDVVSEGELYTALRAGFPPERIHFHGNNKSPDEIDMAVGARVGCFVVDNFHEMEVLCDVARRRGVKVRVLLRVAPGVEAHTHEYVMTGQTDTKFGFDLESGAADRALEEAVRMETMEVVGVHAHIGSQIFETAGFRATAEKLGQLAARARERTGVTFSVVNVGGGFGIRYTEEDRPLAVSDYIRAVTDAVRTAFGRIEGYPLPEVWVEPGRSVVGEAGTALYTIGSWKEIPGIRRYVAVDGGMADNPRPALYGARYEAILANRANEPADTVVTVAGKCCESGDMLIRDCRLPDPRPGDLLAVFCSGAYQYSMASNYNRLRRPAVVFVRDGAADVVVKRETLDDVVGNDVLPERLKGRGPA</sequence>
<comment type="caution">
    <text evidence="11">The sequence shown here is derived from an EMBL/GenBank/DDBJ whole genome shotgun (WGS) entry which is preliminary data.</text>
</comment>
<dbReference type="Gene3D" id="2.40.37.10">
    <property type="entry name" value="Lyase, Ornithine Decarboxylase, Chain A, domain 1"/>
    <property type="match status" value="1"/>
</dbReference>
<feature type="binding site" evidence="5">
    <location>
        <position position="335"/>
    </location>
    <ligand>
        <name>substrate</name>
    </ligand>
</feature>
<dbReference type="GO" id="GO:0030170">
    <property type="term" value="F:pyridoxal phosphate binding"/>
    <property type="evidence" value="ECO:0007669"/>
    <property type="project" value="UniProtKB-UniRule"/>
</dbReference>
<evidence type="ECO:0000313" key="11">
    <source>
        <dbReference type="EMBL" id="PDO10181.1"/>
    </source>
</evidence>
<dbReference type="EMBL" id="MOXJ01000018">
    <property type="protein sequence ID" value="PDO10181.1"/>
    <property type="molecule type" value="Genomic_DNA"/>
</dbReference>
<evidence type="ECO:0000256" key="3">
    <source>
        <dbReference type="ARBA" id="ARBA00022898"/>
    </source>
</evidence>
<dbReference type="InterPro" id="IPR022644">
    <property type="entry name" value="De-COase2_N"/>
</dbReference>
<comment type="function">
    <text evidence="5">Specifically catalyzes the decarboxylation of meso-diaminopimelate (meso-DAP) to L-lysine.</text>
</comment>
<dbReference type="SUPFAM" id="SSF51419">
    <property type="entry name" value="PLP-binding barrel"/>
    <property type="match status" value="1"/>
</dbReference>
<dbReference type="Proteomes" id="UP000243688">
    <property type="component" value="Unassembled WGS sequence"/>
</dbReference>
<keyword evidence="3 5" id="KW-0663">Pyridoxal phosphate</keyword>
<dbReference type="FunFam" id="3.20.20.10:FF:000003">
    <property type="entry name" value="Diaminopimelate decarboxylase"/>
    <property type="match status" value="1"/>
</dbReference>
<dbReference type="SUPFAM" id="SSF50621">
    <property type="entry name" value="Alanine racemase C-terminal domain-like"/>
    <property type="match status" value="1"/>
</dbReference>
<organism evidence="11 12">
    <name type="scientific">Candidatus Reconcilbacillus cellulovorans</name>
    <dbReference type="NCBI Taxonomy" id="1906605"/>
    <lineage>
        <taxon>Bacteria</taxon>
        <taxon>Bacillati</taxon>
        <taxon>Bacillota</taxon>
        <taxon>Bacilli</taxon>
        <taxon>Bacillales</taxon>
        <taxon>Paenibacillaceae</taxon>
        <taxon>Candidatus Reconcilbacillus</taxon>
    </lineage>
</organism>
<evidence type="ECO:0000256" key="2">
    <source>
        <dbReference type="ARBA" id="ARBA00022793"/>
    </source>
</evidence>
<dbReference type="PANTHER" id="PTHR43727">
    <property type="entry name" value="DIAMINOPIMELATE DECARBOXYLASE"/>
    <property type="match status" value="1"/>
</dbReference>
<reference evidence="11 12" key="1">
    <citation type="submission" date="2016-12" db="EMBL/GenBank/DDBJ databases">
        <title>Candidatus Reconcilibacillus cellulovorans genome.</title>
        <authorList>
            <person name="Kolinko S."/>
            <person name="Wu Y.-W."/>
            <person name="Tachea F."/>
            <person name="Denzel E."/>
            <person name="Hiras J."/>
            <person name="Baecker N."/>
            <person name="Chan L.J."/>
            <person name="Eichorst S.A."/>
            <person name="Frey D."/>
            <person name="Adams P.D."/>
            <person name="Pray T."/>
            <person name="Tanjore D."/>
            <person name="Petzold C.J."/>
            <person name="Gladden J.M."/>
            <person name="Simmons B.A."/>
            <person name="Singer S.W."/>
        </authorList>
    </citation>
    <scope>NUCLEOTIDE SEQUENCE [LARGE SCALE GENOMIC DNA]</scope>
    <source>
        <strain evidence="11">JTherm</strain>
    </source>
</reference>
<keyword evidence="2 5" id="KW-0210">Decarboxylase</keyword>
<dbReference type="Gene3D" id="3.20.20.10">
    <property type="entry name" value="Alanine racemase"/>
    <property type="match status" value="1"/>
</dbReference>
<dbReference type="HAMAP" id="MF_02120">
    <property type="entry name" value="LysA"/>
    <property type="match status" value="1"/>
</dbReference>
<comment type="catalytic activity">
    <reaction evidence="5 8">
        <text>meso-2,6-diaminopimelate + H(+) = L-lysine + CO2</text>
        <dbReference type="Rhea" id="RHEA:15101"/>
        <dbReference type="ChEBI" id="CHEBI:15378"/>
        <dbReference type="ChEBI" id="CHEBI:16526"/>
        <dbReference type="ChEBI" id="CHEBI:32551"/>
        <dbReference type="ChEBI" id="CHEBI:57791"/>
        <dbReference type="EC" id="4.1.1.20"/>
    </reaction>
</comment>
<comment type="cofactor">
    <cofactor evidence="1 5 7 8">
        <name>pyridoxal 5'-phosphate</name>
        <dbReference type="ChEBI" id="CHEBI:597326"/>
    </cofactor>
</comment>
<feature type="modified residue" description="N6-(pyridoxal phosphate)lysine" evidence="5 7">
    <location>
        <position position="66"/>
    </location>
</feature>
<keyword evidence="4 5" id="KW-0456">Lyase</keyword>
<feature type="binding site" evidence="5">
    <location>
        <position position="294"/>
    </location>
    <ligand>
        <name>substrate</name>
    </ligand>
</feature>
<feature type="binding site" evidence="5">
    <location>
        <position position="248"/>
    </location>
    <ligand>
        <name>pyridoxal 5'-phosphate</name>
        <dbReference type="ChEBI" id="CHEBI:597326"/>
    </ligand>
</feature>
<dbReference type="NCBIfam" id="TIGR01048">
    <property type="entry name" value="lysA"/>
    <property type="match status" value="1"/>
</dbReference>
<dbReference type="InterPro" id="IPR009006">
    <property type="entry name" value="Ala_racemase/Decarboxylase_C"/>
</dbReference>
<dbReference type="PRINTS" id="PR01181">
    <property type="entry name" value="DAPDCRBXLASE"/>
</dbReference>
<name>A0A2A6DZG2_9BACL</name>
<feature type="binding site" evidence="5">
    <location>
        <position position="391"/>
    </location>
    <ligand>
        <name>pyridoxal 5'-phosphate</name>
        <dbReference type="ChEBI" id="CHEBI:597326"/>
    </ligand>
</feature>
<comment type="similarity">
    <text evidence="5">Belongs to the Orn/Lys/Arg decarboxylase class-II family. LysA subfamily.</text>
</comment>
<comment type="pathway">
    <text evidence="5 8">Amino-acid biosynthesis; L-lysine biosynthesis via DAP pathway; L-lysine from DL-2,6-diaminopimelate: step 1/1.</text>
</comment>
<feature type="binding site" evidence="5">
    <location>
        <position position="331"/>
    </location>
    <ligand>
        <name>substrate</name>
    </ligand>
</feature>
<keyword evidence="5" id="KW-0028">Amino-acid biosynthesis</keyword>
<dbReference type="InterPro" id="IPR029066">
    <property type="entry name" value="PLP-binding_barrel"/>
</dbReference>
<evidence type="ECO:0000256" key="4">
    <source>
        <dbReference type="ARBA" id="ARBA00023239"/>
    </source>
</evidence>
<evidence type="ECO:0000313" key="12">
    <source>
        <dbReference type="Proteomes" id="UP000243688"/>
    </source>
</evidence>
<accession>A0A2A6DZG2</accession>
<feature type="binding site" evidence="5">
    <location>
        <position position="391"/>
    </location>
    <ligand>
        <name>substrate</name>
    </ligand>
</feature>
<feature type="binding site" evidence="5">
    <location>
        <begin position="291"/>
        <end position="294"/>
    </location>
    <ligand>
        <name>pyridoxal 5'-phosphate</name>
        <dbReference type="ChEBI" id="CHEBI:597326"/>
    </ligand>
</feature>
<evidence type="ECO:0000256" key="7">
    <source>
        <dbReference type="PIRSR" id="PIRSR600183-50"/>
    </source>
</evidence>